<gene>
    <name evidence="1" type="ORF">MM415B04891_0004</name>
</gene>
<organism evidence="1">
    <name type="scientific">viral metagenome</name>
    <dbReference type="NCBI Taxonomy" id="1070528"/>
    <lineage>
        <taxon>unclassified sequences</taxon>
        <taxon>metagenomes</taxon>
        <taxon>organismal metagenomes</taxon>
    </lineage>
</organism>
<dbReference type="AlphaFoldDB" id="A0A6M3LRU1"/>
<name>A0A6M3LRU1_9ZZZZ</name>
<protein>
    <submittedName>
        <fullName evidence="1">Uncharacterized protein</fullName>
    </submittedName>
</protein>
<proteinExistence type="predicted"/>
<sequence length="97" mass="11177">MEKKNLVWREFDKSDWDCYAGCESKTPWIMNTMDFEFVLDGNSISAYGYPDTDVEDVNLLFTGTDTLCKVVANYLATLTEEQIFPEFLGELGFVDMF</sequence>
<accession>A0A6M3LRU1</accession>
<dbReference type="EMBL" id="MT143380">
    <property type="protein sequence ID" value="QJA96212.1"/>
    <property type="molecule type" value="Genomic_DNA"/>
</dbReference>
<evidence type="ECO:0000313" key="1">
    <source>
        <dbReference type="EMBL" id="QJA96212.1"/>
    </source>
</evidence>
<reference evidence="1" key="1">
    <citation type="submission" date="2020-03" db="EMBL/GenBank/DDBJ databases">
        <title>The deep terrestrial virosphere.</title>
        <authorList>
            <person name="Holmfeldt K."/>
            <person name="Nilsson E."/>
            <person name="Simone D."/>
            <person name="Lopez-Fernandez M."/>
            <person name="Wu X."/>
            <person name="de Brujin I."/>
            <person name="Lundin D."/>
            <person name="Andersson A."/>
            <person name="Bertilsson S."/>
            <person name="Dopson M."/>
        </authorList>
    </citation>
    <scope>NUCLEOTIDE SEQUENCE</scope>
    <source>
        <strain evidence="1">MM415B04891</strain>
    </source>
</reference>